<organism evidence="1 2">
    <name type="scientific">Flavobacterium lipolyticum</name>
    <dbReference type="NCBI Taxonomy" id="2893754"/>
    <lineage>
        <taxon>Bacteria</taxon>
        <taxon>Pseudomonadati</taxon>
        <taxon>Bacteroidota</taxon>
        <taxon>Flavobacteriia</taxon>
        <taxon>Flavobacteriales</taxon>
        <taxon>Flavobacteriaceae</taxon>
        <taxon>Flavobacterium</taxon>
    </lineage>
</organism>
<keyword evidence="2" id="KW-1185">Reference proteome</keyword>
<name>A0ABS8LVF6_9FLAO</name>
<evidence type="ECO:0000313" key="1">
    <source>
        <dbReference type="EMBL" id="MCC9016552.1"/>
    </source>
</evidence>
<dbReference type="Proteomes" id="UP001430700">
    <property type="component" value="Unassembled WGS sequence"/>
</dbReference>
<comment type="caution">
    <text evidence="1">The sequence shown here is derived from an EMBL/GenBank/DDBJ whole genome shotgun (WGS) entry which is preliminary data.</text>
</comment>
<dbReference type="EMBL" id="JAJJMN010000001">
    <property type="protein sequence ID" value="MCC9016552.1"/>
    <property type="molecule type" value="Genomic_DNA"/>
</dbReference>
<evidence type="ECO:0000313" key="2">
    <source>
        <dbReference type="Proteomes" id="UP001430700"/>
    </source>
</evidence>
<protein>
    <submittedName>
        <fullName evidence="1">Uncharacterized protein</fullName>
    </submittedName>
</protein>
<reference evidence="1" key="1">
    <citation type="submission" date="2021-11" db="EMBL/GenBank/DDBJ databases">
        <title>Description of novel Flavobacterium species.</title>
        <authorList>
            <person name="Saticioglu I.B."/>
            <person name="Ay H."/>
            <person name="Altun S."/>
            <person name="Duman M."/>
        </authorList>
    </citation>
    <scope>NUCLEOTIDE SEQUENCE</scope>
    <source>
        <strain evidence="1">F-126</strain>
    </source>
</reference>
<sequence>MKYTLLFFLVLLTSFHPLETKVYICGATGAKKYHYNENCRGLTSCRNEISKVSIKRAQGLGLTLCGWED</sequence>
<proteinExistence type="predicted"/>
<accession>A0ABS8LVF6</accession>
<dbReference type="RefSeq" id="WP_229998516.1">
    <property type="nucleotide sequence ID" value="NZ_JAJJMN010000001.1"/>
</dbReference>
<gene>
    <name evidence="1" type="ORF">LNQ34_02025</name>
</gene>